<evidence type="ECO:0000256" key="6">
    <source>
        <dbReference type="ARBA" id="ARBA00023237"/>
    </source>
</evidence>
<dbReference type="SUPFAM" id="SSF56935">
    <property type="entry name" value="Porins"/>
    <property type="match status" value="1"/>
</dbReference>
<evidence type="ECO:0000256" key="5">
    <source>
        <dbReference type="ARBA" id="ARBA00023136"/>
    </source>
</evidence>
<dbReference type="NCBIfam" id="TIGR04056">
    <property type="entry name" value="OMP_RagA_SusC"/>
    <property type="match status" value="1"/>
</dbReference>
<dbReference type="InterPro" id="IPR039426">
    <property type="entry name" value="TonB-dep_rcpt-like"/>
</dbReference>
<organism evidence="10 11">
    <name type="scientific">Persicitalea jodogahamensis</name>
    <dbReference type="NCBI Taxonomy" id="402147"/>
    <lineage>
        <taxon>Bacteria</taxon>
        <taxon>Pseudomonadati</taxon>
        <taxon>Bacteroidota</taxon>
        <taxon>Cytophagia</taxon>
        <taxon>Cytophagales</taxon>
        <taxon>Spirosomataceae</taxon>
        <taxon>Persicitalea</taxon>
    </lineage>
</organism>
<comment type="caution">
    <text evidence="10">The sequence shown here is derived from an EMBL/GenBank/DDBJ whole genome shotgun (WGS) entry which is preliminary data.</text>
</comment>
<keyword evidence="4 7" id="KW-0812">Transmembrane</keyword>
<evidence type="ECO:0000256" key="1">
    <source>
        <dbReference type="ARBA" id="ARBA00004571"/>
    </source>
</evidence>
<dbReference type="EMBL" id="BMXF01000003">
    <property type="protein sequence ID" value="GHB74801.1"/>
    <property type="molecule type" value="Genomic_DNA"/>
</dbReference>
<comment type="subcellular location">
    <subcellularLocation>
        <location evidence="1 7">Cell outer membrane</location>
        <topology evidence="1 7">Multi-pass membrane protein</topology>
    </subcellularLocation>
</comment>
<dbReference type="FunFam" id="2.170.130.10:FF:000008">
    <property type="entry name" value="SusC/RagA family TonB-linked outer membrane protein"/>
    <property type="match status" value="1"/>
</dbReference>
<dbReference type="InterPro" id="IPR036942">
    <property type="entry name" value="Beta-barrel_TonB_sf"/>
</dbReference>
<keyword evidence="6 7" id="KW-0998">Cell outer membrane</keyword>
<dbReference type="Proteomes" id="UP000598271">
    <property type="component" value="Unassembled WGS sequence"/>
</dbReference>
<dbReference type="Gene3D" id="2.170.130.10">
    <property type="entry name" value="TonB-dependent receptor, plug domain"/>
    <property type="match status" value="1"/>
</dbReference>
<dbReference type="InterPro" id="IPR008969">
    <property type="entry name" value="CarboxyPept-like_regulatory"/>
</dbReference>
<evidence type="ECO:0000256" key="2">
    <source>
        <dbReference type="ARBA" id="ARBA00022448"/>
    </source>
</evidence>
<reference evidence="10 11" key="1">
    <citation type="journal article" date="2014" name="Int. J. Syst. Evol. Microbiol.">
        <title>Complete genome sequence of Corynebacterium casei LMG S-19264T (=DSM 44701T), isolated from a smear-ripened cheese.</title>
        <authorList>
            <consortium name="US DOE Joint Genome Institute (JGI-PGF)"/>
            <person name="Walter F."/>
            <person name="Albersmeier A."/>
            <person name="Kalinowski J."/>
            <person name="Ruckert C."/>
        </authorList>
    </citation>
    <scope>NUCLEOTIDE SEQUENCE [LARGE SCALE GENOMIC DNA]</scope>
    <source>
        <strain evidence="10 11">KCTC 12866</strain>
    </source>
</reference>
<protein>
    <submittedName>
        <fullName evidence="10">SusC/RagA family TonB-linked outer membrane protein</fullName>
    </submittedName>
</protein>
<evidence type="ECO:0000256" key="3">
    <source>
        <dbReference type="ARBA" id="ARBA00022452"/>
    </source>
</evidence>
<dbReference type="Gene3D" id="2.40.170.20">
    <property type="entry name" value="TonB-dependent receptor, beta-barrel domain"/>
    <property type="match status" value="1"/>
</dbReference>
<dbReference type="InterPro" id="IPR018247">
    <property type="entry name" value="EF_Hand_1_Ca_BS"/>
</dbReference>
<dbReference type="SUPFAM" id="SSF49464">
    <property type="entry name" value="Carboxypeptidase regulatory domain-like"/>
    <property type="match status" value="1"/>
</dbReference>
<dbReference type="InterPro" id="IPR012910">
    <property type="entry name" value="Plug_dom"/>
</dbReference>
<keyword evidence="2 7" id="KW-0813">Transport</keyword>
<proteinExistence type="inferred from homology"/>
<comment type="similarity">
    <text evidence="7">Belongs to the TonB-dependent receptor family.</text>
</comment>
<dbReference type="PROSITE" id="PS00018">
    <property type="entry name" value="EF_HAND_1"/>
    <property type="match status" value="1"/>
</dbReference>
<evidence type="ECO:0000256" key="4">
    <source>
        <dbReference type="ARBA" id="ARBA00022692"/>
    </source>
</evidence>
<dbReference type="Pfam" id="PF07715">
    <property type="entry name" value="Plug"/>
    <property type="match status" value="1"/>
</dbReference>
<accession>A0A8J3D829</accession>
<dbReference type="InterPro" id="IPR023996">
    <property type="entry name" value="TonB-dep_OMP_SusC/RagA"/>
</dbReference>
<keyword evidence="11" id="KW-1185">Reference proteome</keyword>
<dbReference type="InterPro" id="IPR037066">
    <property type="entry name" value="Plug_dom_sf"/>
</dbReference>
<dbReference type="PROSITE" id="PS52016">
    <property type="entry name" value="TONB_DEPENDENT_REC_3"/>
    <property type="match status" value="1"/>
</dbReference>
<dbReference type="Pfam" id="PF13715">
    <property type="entry name" value="CarbopepD_reg_2"/>
    <property type="match status" value="1"/>
</dbReference>
<dbReference type="GO" id="GO:0009279">
    <property type="term" value="C:cell outer membrane"/>
    <property type="evidence" value="ECO:0007669"/>
    <property type="project" value="UniProtKB-SubCell"/>
</dbReference>
<evidence type="ECO:0000256" key="8">
    <source>
        <dbReference type="SAM" id="MobiDB-lite"/>
    </source>
</evidence>
<gene>
    <name evidence="10" type="ORF">GCM10007390_30570</name>
</gene>
<name>A0A8J3D829_9BACT</name>
<feature type="region of interest" description="Disordered" evidence="8">
    <location>
        <begin position="476"/>
        <end position="499"/>
    </location>
</feature>
<dbReference type="AlphaFoldDB" id="A0A8J3D829"/>
<dbReference type="RefSeq" id="WP_189565410.1">
    <property type="nucleotide sequence ID" value="NZ_BMXF01000003.1"/>
</dbReference>
<evidence type="ECO:0000259" key="9">
    <source>
        <dbReference type="Pfam" id="PF07715"/>
    </source>
</evidence>
<dbReference type="NCBIfam" id="TIGR04057">
    <property type="entry name" value="SusC_RagA_signa"/>
    <property type="match status" value="1"/>
</dbReference>
<evidence type="ECO:0000256" key="7">
    <source>
        <dbReference type="PROSITE-ProRule" id="PRU01360"/>
    </source>
</evidence>
<dbReference type="Gene3D" id="2.60.40.1120">
    <property type="entry name" value="Carboxypeptidase-like, regulatory domain"/>
    <property type="match status" value="1"/>
</dbReference>
<dbReference type="InterPro" id="IPR023997">
    <property type="entry name" value="TonB-dep_OMP_SusC/RagA_CS"/>
</dbReference>
<evidence type="ECO:0000313" key="11">
    <source>
        <dbReference type="Proteomes" id="UP000598271"/>
    </source>
</evidence>
<feature type="domain" description="TonB-dependent receptor plug" evidence="9">
    <location>
        <begin position="116"/>
        <end position="224"/>
    </location>
</feature>
<evidence type="ECO:0000313" key="10">
    <source>
        <dbReference type="EMBL" id="GHB74801.1"/>
    </source>
</evidence>
<keyword evidence="3 7" id="KW-1134">Transmembrane beta strand</keyword>
<keyword evidence="5 7" id="KW-0472">Membrane</keyword>
<sequence length="1043" mass="113226">MSSWLAAAPSKGANAGGSYASKLLATVSGKVTDENGGTLPGVSVLVKGTQRGTVTDAGGNFNLDVPNATAVLVFSFVGYLTKEVTVGNQTTLSVVLSIDAKALDEVVVVGYGTARKSDLTGSVGTVDVGAIVKAPVPSFADALAGRVAGVQVSSNDGQPGGGFNILIRGAGSLTQSTSPLFVVDGFPIEDLNPSTLNQEDIKSISILKDASSTAIYGSRAANGVVLIETKRGRVSKPVVSLSTSLGFQSTPQQIPLMSPYEFVKYQQELNPTLESTAAYFTDGKTLEDYRNVEGINWQDKVFRTGAVQIYNVSLRGGTDQTRYSLSGSLFDQKGVVINTGLKRYSGRLTLDQNIGERAQVGLTANYSGLSSFGQNLSSGAGSSSPSSYVMFRTWVYRPVAPDPSVSLENELVDADAVGNSDFRINPVIDLENQYQYNNTNVLDANAYLSYRLAEGLTFKTTAGIRHNNVQTERFYNSKTSQGSPFNPNNTDGINGSIGNNVQRSYSNENTLNYKVRVSDHSFDALALFAVNGIDYYSSGYTGRLLPNENLGIDGIDEGIVENPGSVSSRNTMASYAARLDYSFKSRYLATFTFRADGSSKFADPWGYFPGIALGWNMGQESFFTDALPFVSNAKIRGSYGSTGNNRIGDFENRPRLTQSLNGYSFNNQTPTGGVYITAVGNSALRWEKVISYDIGYELGLLENRVGLEIDLYRKITQDLLLRADLPPTSGFSSAVKNIGKLQNEGLELTLNTVNFAKKDFQWNSSFNISFNRNKILALTRGQERLTANGRYESQFNKPLYVSEVGKPAGMMYGFIWEGNYQFEDFDNPSDGKYVLKESVPTNGAVRNTIQPGDIKYRDINGDGVINNDDLAVIGRGQPIHTGGFANNFGYKGFNLNVFFQWSYGNDIFNANRLALEGNSNARANVNQYASYVNRWTPENPTNENYRTRGQGPIGFYSSKNVEDGSYLRLKTLSLDYSLPASIIQRLALNSLTLSVASQNLLTWTKYSGLDPEVSILNPVLSPGFDFSGYPQARTVTFGIKASF</sequence>